<dbReference type="STRING" id="1903179.BI347_21725"/>
<dbReference type="Pfam" id="PF11806">
    <property type="entry name" value="Enterochelin_N"/>
    <property type="match status" value="1"/>
</dbReference>
<proteinExistence type="inferred from homology"/>
<gene>
    <name evidence="6" type="ORF">BI347_21725</name>
</gene>
<dbReference type="InterPro" id="IPR029058">
    <property type="entry name" value="AB_hydrolase_fold"/>
</dbReference>
<evidence type="ECO:0000259" key="5">
    <source>
        <dbReference type="Pfam" id="PF11806"/>
    </source>
</evidence>
<dbReference type="SUPFAM" id="SSF81296">
    <property type="entry name" value="E set domains"/>
    <property type="match status" value="1"/>
</dbReference>
<dbReference type="InterPro" id="IPR021764">
    <property type="entry name" value="Enterochelin_esterase_N"/>
</dbReference>
<comment type="similarity">
    <text evidence="4">Belongs to the Fes family.</text>
</comment>
<dbReference type="EMBL" id="MKCS01000004">
    <property type="protein sequence ID" value="OHX10545.1"/>
    <property type="molecule type" value="Genomic_DNA"/>
</dbReference>
<feature type="domain" description="Enterochelin esterase N-terminal" evidence="5">
    <location>
        <begin position="46"/>
        <end position="175"/>
    </location>
</feature>
<dbReference type="InterPro" id="IPR050583">
    <property type="entry name" value="Mycobacterial_A85_antigen"/>
</dbReference>
<protein>
    <submittedName>
        <fullName evidence="6">Enterochelin esterase</fullName>
    </submittedName>
</protein>
<dbReference type="Gene3D" id="2.60.40.10">
    <property type="entry name" value="Immunoglobulins"/>
    <property type="match status" value="1"/>
</dbReference>
<dbReference type="GO" id="GO:0005737">
    <property type="term" value="C:cytoplasm"/>
    <property type="evidence" value="ECO:0007669"/>
    <property type="project" value="UniProtKB-SubCell"/>
</dbReference>
<dbReference type="InterPro" id="IPR000801">
    <property type="entry name" value="Esterase-like"/>
</dbReference>
<dbReference type="Proteomes" id="UP000180088">
    <property type="component" value="Unassembled WGS sequence"/>
</dbReference>
<dbReference type="GO" id="GO:0006826">
    <property type="term" value="P:iron ion transport"/>
    <property type="evidence" value="ECO:0007669"/>
    <property type="project" value="InterPro"/>
</dbReference>
<dbReference type="RefSeq" id="WP_071117179.1">
    <property type="nucleotide sequence ID" value="NZ_MKCS01000004.1"/>
</dbReference>
<evidence type="ECO:0000256" key="1">
    <source>
        <dbReference type="ARBA" id="ARBA00004496"/>
    </source>
</evidence>
<dbReference type="AlphaFoldDB" id="A0A1S1WTW5"/>
<dbReference type="NCBIfam" id="NF007758">
    <property type="entry name" value="PRK10439.1"/>
    <property type="match status" value="1"/>
</dbReference>
<evidence type="ECO:0000256" key="2">
    <source>
        <dbReference type="ARBA" id="ARBA00022490"/>
    </source>
</evidence>
<sequence length="439" mass="49057">MKLNQTAVQSAAWLQHPEAGAPQWWDRLASAGAPLRERLPDGRVCVTFLWRDPAGGPANSSIQRVYADVNCVTDHHRPQPQSLSRLGDTDVWWWQTALPASWRGSYAYIPVAAGQEPPLPDADAGQSRLRHRQWWLGIMGQAVADPLNRAACYRSAWGAQLSALHLCDAPDQSAWLAWDESRQRADPRRLTEIRWDSALLGKARRVWVYHTGAAPREQWRDRPLAVLLDGQNWAERMPVFAALDEETRRGSLPPAVYLLVDSIDGDNREQDLTCNEAFWLALQRELLPQAALLAPFSDDAGRTVVAGQSYGGLAAMFAGLNWPQRFGCVLSQSGSFWWPYVELHEKARAAEGRRLPGSRGRLTERLEAGGLPAGSLKVFQEVGSREDVMVDVNDSQRAALERAGHQVRYQIFEGGHDWLCWRGGLLQGLGCLWRPWAAP</sequence>
<dbReference type="PANTHER" id="PTHR48098:SF3">
    <property type="entry name" value="IRON(III) ENTEROBACTIN ESTERASE"/>
    <property type="match status" value="1"/>
</dbReference>
<organism evidence="6 7">
    <name type="scientific">Chromobacterium sphagni</name>
    <dbReference type="NCBI Taxonomy" id="1903179"/>
    <lineage>
        <taxon>Bacteria</taxon>
        <taxon>Pseudomonadati</taxon>
        <taxon>Pseudomonadota</taxon>
        <taxon>Betaproteobacteria</taxon>
        <taxon>Neisseriales</taxon>
        <taxon>Chromobacteriaceae</taxon>
        <taxon>Chromobacterium</taxon>
    </lineage>
</organism>
<dbReference type="GO" id="GO:0008849">
    <property type="term" value="F:enterochelin esterase activity"/>
    <property type="evidence" value="ECO:0007669"/>
    <property type="project" value="InterPro"/>
</dbReference>
<evidence type="ECO:0000313" key="6">
    <source>
        <dbReference type="EMBL" id="OHX10545.1"/>
    </source>
</evidence>
<dbReference type="InterPro" id="IPR014756">
    <property type="entry name" value="Ig_E-set"/>
</dbReference>
<comment type="caution">
    <text evidence="6">The sequence shown here is derived from an EMBL/GenBank/DDBJ whole genome shotgun (WGS) entry which is preliminary data.</text>
</comment>
<dbReference type="Gene3D" id="3.40.50.1820">
    <property type="entry name" value="alpha/beta hydrolase"/>
    <property type="match status" value="1"/>
</dbReference>
<dbReference type="OrthoDB" id="9775130at2"/>
<accession>A0A1S1WTW5</accession>
<keyword evidence="2" id="KW-0963">Cytoplasm</keyword>
<evidence type="ECO:0000256" key="4">
    <source>
        <dbReference type="ARBA" id="ARBA00024201"/>
    </source>
</evidence>
<name>A0A1S1WTW5_9NEIS</name>
<keyword evidence="3" id="KW-0378">Hydrolase</keyword>
<evidence type="ECO:0000256" key="3">
    <source>
        <dbReference type="ARBA" id="ARBA00022801"/>
    </source>
</evidence>
<dbReference type="GO" id="GO:0005506">
    <property type="term" value="F:iron ion binding"/>
    <property type="evidence" value="ECO:0007669"/>
    <property type="project" value="InterPro"/>
</dbReference>
<dbReference type="Pfam" id="PF00756">
    <property type="entry name" value="Esterase"/>
    <property type="match status" value="1"/>
</dbReference>
<dbReference type="PANTHER" id="PTHR48098">
    <property type="entry name" value="ENTEROCHELIN ESTERASE-RELATED"/>
    <property type="match status" value="1"/>
</dbReference>
<dbReference type="SUPFAM" id="SSF53474">
    <property type="entry name" value="alpha/beta-Hydrolases"/>
    <property type="match status" value="1"/>
</dbReference>
<reference evidence="6 7" key="1">
    <citation type="submission" date="2016-09" db="EMBL/GenBank/DDBJ databases">
        <title>Chromobacterium muskegensis sp. nov., an insecticidal bacterium isolated from Sphagnum bogs.</title>
        <authorList>
            <person name="Sparks M.E."/>
            <person name="Blackburn M.B."/>
            <person name="Gundersen-Rindal D.E."/>
            <person name="Mitchell A."/>
            <person name="Farrar R."/>
            <person name="Kuhar D."/>
        </authorList>
    </citation>
    <scope>NUCLEOTIDE SEQUENCE [LARGE SCALE GENOMIC DNA]</scope>
    <source>
        <strain evidence="6 7">37-2</strain>
    </source>
</reference>
<evidence type="ECO:0000313" key="7">
    <source>
        <dbReference type="Proteomes" id="UP000180088"/>
    </source>
</evidence>
<comment type="subcellular location">
    <subcellularLocation>
        <location evidence="1">Cytoplasm</location>
    </subcellularLocation>
</comment>
<dbReference type="InterPro" id="IPR013783">
    <property type="entry name" value="Ig-like_fold"/>
</dbReference>